<feature type="region of interest" description="Disordered" evidence="3">
    <location>
        <begin position="66"/>
        <end position="132"/>
    </location>
</feature>
<evidence type="ECO:0000313" key="6">
    <source>
        <dbReference type="Proteomes" id="UP000515163"/>
    </source>
</evidence>
<feature type="region of interest" description="Disordered" evidence="3">
    <location>
        <begin position="1"/>
        <end position="28"/>
    </location>
</feature>
<dbReference type="InParanoid" id="A0A6P8J0Y9"/>
<keyword evidence="2" id="KW-0802">TPR repeat</keyword>
<feature type="compositionally biased region" description="Basic and acidic residues" evidence="3">
    <location>
        <begin position="7"/>
        <end position="28"/>
    </location>
</feature>
<dbReference type="SMART" id="SM00028">
    <property type="entry name" value="TPR"/>
    <property type="match status" value="3"/>
</dbReference>
<gene>
    <name evidence="7" type="primary">LOC116307172</name>
</gene>
<reference evidence="7" key="1">
    <citation type="submission" date="2025-08" db="UniProtKB">
        <authorList>
            <consortium name="RefSeq"/>
        </authorList>
    </citation>
    <scope>IDENTIFICATION</scope>
    <source>
        <tissue evidence="7">Tentacle</tissue>
    </source>
</reference>
<dbReference type="InterPro" id="IPR019734">
    <property type="entry name" value="TPR_rpt"/>
</dbReference>
<dbReference type="Gene3D" id="2.60.120.330">
    <property type="entry name" value="B-lactam Antibiotic, Isopenicillin N Synthase, Chain"/>
    <property type="match status" value="1"/>
</dbReference>
<dbReference type="KEGG" id="aten:116307172"/>
<dbReference type="Pfam" id="PF05118">
    <property type="entry name" value="Asp_Arg_Hydrox"/>
    <property type="match status" value="1"/>
</dbReference>
<dbReference type="SUPFAM" id="SSF48452">
    <property type="entry name" value="TPR-like"/>
    <property type="match status" value="1"/>
</dbReference>
<feature type="compositionally biased region" description="Basic and acidic residues" evidence="3">
    <location>
        <begin position="99"/>
        <end position="114"/>
    </location>
</feature>
<dbReference type="RefSeq" id="XP_031573182.1">
    <property type="nucleotide sequence ID" value="XM_031717322.1"/>
</dbReference>
<organism evidence="6 7">
    <name type="scientific">Actinia tenebrosa</name>
    <name type="common">Australian red waratah sea anemone</name>
    <dbReference type="NCBI Taxonomy" id="6105"/>
    <lineage>
        <taxon>Eukaryota</taxon>
        <taxon>Metazoa</taxon>
        <taxon>Cnidaria</taxon>
        <taxon>Anthozoa</taxon>
        <taxon>Hexacorallia</taxon>
        <taxon>Actiniaria</taxon>
        <taxon>Actiniidae</taxon>
        <taxon>Actinia</taxon>
    </lineage>
</organism>
<dbReference type="OrthoDB" id="438431at2759"/>
<dbReference type="PROSITE" id="PS50005">
    <property type="entry name" value="TPR"/>
    <property type="match status" value="1"/>
</dbReference>
<evidence type="ECO:0000313" key="7">
    <source>
        <dbReference type="RefSeq" id="XP_031573182.1"/>
    </source>
</evidence>
<dbReference type="GO" id="GO:0005783">
    <property type="term" value="C:endoplasmic reticulum"/>
    <property type="evidence" value="ECO:0007669"/>
    <property type="project" value="TreeGrafter"/>
</dbReference>
<dbReference type="Gene3D" id="1.25.40.10">
    <property type="entry name" value="Tetratricopeptide repeat domain"/>
    <property type="match status" value="1"/>
</dbReference>
<dbReference type="GO" id="GO:0062101">
    <property type="term" value="F:peptidyl-aspartic acid 3-dioxygenase activity"/>
    <property type="evidence" value="ECO:0007669"/>
    <property type="project" value="InterPro"/>
</dbReference>
<name>A0A6P8J0Y9_ACTTE</name>
<dbReference type="PANTHER" id="PTHR12366">
    <property type="entry name" value="ASPARTYL/ASPARAGINYL BETA-HYDROXYLASE"/>
    <property type="match status" value="1"/>
</dbReference>
<evidence type="ECO:0000259" key="5">
    <source>
        <dbReference type="Pfam" id="PF05118"/>
    </source>
</evidence>
<dbReference type="InterPro" id="IPR039038">
    <property type="entry name" value="ASPH"/>
</dbReference>
<keyword evidence="6" id="KW-1185">Reference proteome</keyword>
<feature type="domain" description="Aspartyl/asparaginy/proline hydroxylase" evidence="5">
    <location>
        <begin position="398"/>
        <end position="551"/>
    </location>
</feature>
<dbReference type="AlphaFoldDB" id="A0A6P8J0Y9"/>
<keyword evidence="4" id="KW-1133">Transmembrane helix</keyword>
<comment type="similarity">
    <text evidence="1">Belongs to the aspartyl/asparaginyl beta-hydroxylase family.</text>
</comment>
<sequence length="564" mass="64048">MALPKRKSNEKMNKDDNKAQPEQKRKKKYEEGIPSPLIWQAVILVVVAIFVACIVYNTNLWPKGGKLHSQTDTTQDKQQSVRQEKQTKKNTKTTSSSSKNKEPEKQSIQPKKESSAPTGTNKEARNVADQKPDQFAAITNSYDANISKELKKANNLLVKGKIEDALRRFRGLLDKNPKSPRAHYGKAQTLDKLSEKRQSNELLQEAIDSYAKVPDVLDCPLELKKLALTRMADRLSFFGRLRQAAQTYKKLSELFPDDMGIMNDLGVQYLMYGNNNDAKKIFRKVLKINPNSGFAKAHLGFILKSELKYEESVPLLREGIQSGEPEANDGRFYFHLGDALNRLGKPQEAYEVYVQGANKGIFLSPYQRSLYNADTPLRARPWWKPEETGYIDAIRKLESNWKTIRDEGLSIMDEKSGGFVPEEENLREKGDWLQFTLYLQGRKLKNNCRKTPKTCAIMDSIPESTGCKRGQVKFSVMHPGTHIWPHTGPTNCRLRAHLGLVIPESVAIRVAETTGTWEEGKVVVIDDSIEHEVWHNGTSFRLILIADFWHPDLTLQQRAALSPI</sequence>
<proteinExistence type="inferred from homology"/>
<dbReference type="Proteomes" id="UP000515163">
    <property type="component" value="Unplaced"/>
</dbReference>
<evidence type="ECO:0000256" key="4">
    <source>
        <dbReference type="SAM" id="Phobius"/>
    </source>
</evidence>
<dbReference type="InterPro" id="IPR007803">
    <property type="entry name" value="Asp/Arg/Pro-Hydrxlase"/>
</dbReference>
<feature type="transmembrane region" description="Helical" evidence="4">
    <location>
        <begin position="37"/>
        <end position="56"/>
    </location>
</feature>
<dbReference type="InterPro" id="IPR011990">
    <property type="entry name" value="TPR-like_helical_dom_sf"/>
</dbReference>
<dbReference type="SUPFAM" id="SSF51197">
    <property type="entry name" value="Clavaminate synthase-like"/>
    <property type="match status" value="1"/>
</dbReference>
<evidence type="ECO:0000256" key="3">
    <source>
        <dbReference type="SAM" id="MobiDB-lite"/>
    </source>
</evidence>
<feature type="compositionally biased region" description="Basic and acidic residues" evidence="3">
    <location>
        <begin position="122"/>
        <end position="132"/>
    </location>
</feature>
<dbReference type="Pfam" id="PF13432">
    <property type="entry name" value="TPR_16"/>
    <property type="match status" value="1"/>
</dbReference>
<dbReference type="InterPro" id="IPR027443">
    <property type="entry name" value="IPNS-like_sf"/>
</dbReference>
<dbReference type="GeneID" id="116307172"/>
<accession>A0A6P8J0Y9</accession>
<keyword evidence="4" id="KW-0812">Transmembrane</keyword>
<keyword evidence="4" id="KW-0472">Membrane</keyword>
<dbReference type="FunCoup" id="A0A6P8J0Y9">
    <property type="interactions" value="1483"/>
</dbReference>
<feature type="repeat" description="TPR" evidence="2">
    <location>
        <begin position="259"/>
        <end position="292"/>
    </location>
</feature>
<dbReference type="PANTHER" id="PTHR12366:SF29">
    <property type="entry name" value="ASPARTYL BETA-HYDROXYLASE, ISOFORM L"/>
    <property type="match status" value="1"/>
</dbReference>
<evidence type="ECO:0000256" key="1">
    <source>
        <dbReference type="ARBA" id="ARBA00007730"/>
    </source>
</evidence>
<evidence type="ECO:0000256" key="2">
    <source>
        <dbReference type="PROSITE-ProRule" id="PRU00339"/>
    </source>
</evidence>
<protein>
    <submittedName>
        <fullName evidence="7">Aspartyl/asparaginyl beta-hydroxylase-like</fullName>
    </submittedName>
</protein>